<dbReference type="AlphaFoldDB" id="A0A2N3HGD7"/>
<evidence type="ECO:0000259" key="12">
    <source>
        <dbReference type="Pfam" id="PF00205"/>
    </source>
</evidence>
<dbReference type="GO" id="GO:0050660">
    <property type="term" value="F:flavin adenine dinucleotide binding"/>
    <property type="evidence" value="ECO:0007669"/>
    <property type="project" value="InterPro"/>
</dbReference>
<dbReference type="InterPro" id="IPR000399">
    <property type="entry name" value="TPP-bd_CS"/>
</dbReference>
<dbReference type="PANTHER" id="PTHR18968">
    <property type="entry name" value="THIAMINE PYROPHOSPHATE ENZYMES"/>
    <property type="match status" value="1"/>
</dbReference>
<evidence type="ECO:0000313" key="15">
    <source>
        <dbReference type="EMBL" id="PKQ43952.1"/>
    </source>
</evidence>
<keyword evidence="10 11" id="KW-0100">Branched-chain amino acid biosynthesis</keyword>
<dbReference type="InterPro" id="IPR012000">
    <property type="entry name" value="Thiamin_PyroP_enz_cen_dom"/>
</dbReference>
<evidence type="ECO:0000256" key="4">
    <source>
        <dbReference type="ARBA" id="ARBA00013145"/>
    </source>
</evidence>
<evidence type="ECO:0000256" key="3">
    <source>
        <dbReference type="ARBA" id="ARBA00007812"/>
    </source>
</evidence>
<feature type="domain" description="Thiamine pyrophosphate enzyme central" evidence="12">
    <location>
        <begin position="210"/>
        <end position="345"/>
    </location>
</feature>
<comment type="cofactor">
    <cofactor evidence="11">
        <name>thiamine diphosphate</name>
        <dbReference type="ChEBI" id="CHEBI:58937"/>
    </cofactor>
    <text evidence="11">Binds 1 thiamine pyrophosphate per subunit.</text>
</comment>
<dbReference type="NCBIfam" id="TIGR00118">
    <property type="entry name" value="acolac_lg"/>
    <property type="match status" value="1"/>
</dbReference>
<dbReference type="CDD" id="cd02015">
    <property type="entry name" value="TPP_AHAS"/>
    <property type="match status" value="1"/>
</dbReference>
<dbReference type="InterPro" id="IPR011766">
    <property type="entry name" value="TPP_enzyme_TPP-bd"/>
</dbReference>
<evidence type="ECO:0000256" key="8">
    <source>
        <dbReference type="ARBA" id="ARBA00022842"/>
    </source>
</evidence>
<keyword evidence="5 11" id="KW-0028">Amino-acid biosynthesis</keyword>
<reference evidence="15 16" key="1">
    <citation type="submission" date="2017-12" db="EMBL/GenBank/DDBJ databases">
        <title>Confluentibacter flavum sp. nov., isolated from the saline lake.</title>
        <authorList>
            <person name="Yu L."/>
        </authorList>
    </citation>
    <scope>NUCLEOTIDE SEQUENCE [LARGE SCALE GENOMIC DNA]</scope>
    <source>
        <strain evidence="15 16">3B</strain>
    </source>
</reference>
<keyword evidence="6 11" id="KW-0808">Transferase</keyword>
<dbReference type="Proteomes" id="UP000233435">
    <property type="component" value="Unassembled WGS sequence"/>
</dbReference>
<accession>A0A2N3HGD7</accession>
<dbReference type="EC" id="2.2.1.6" evidence="4 11"/>
<comment type="pathway">
    <text evidence="1 11">Amino-acid biosynthesis; L-isoleucine biosynthesis; L-isoleucine from 2-oxobutanoate: step 1/4.</text>
</comment>
<evidence type="ECO:0000259" key="14">
    <source>
        <dbReference type="Pfam" id="PF02776"/>
    </source>
</evidence>
<dbReference type="Gene3D" id="3.40.50.970">
    <property type="match status" value="2"/>
</dbReference>
<dbReference type="FunFam" id="3.40.50.970:FF:000007">
    <property type="entry name" value="Acetolactate synthase"/>
    <property type="match status" value="1"/>
</dbReference>
<proteinExistence type="inferred from homology"/>
<dbReference type="GO" id="GO:0003984">
    <property type="term" value="F:acetolactate synthase activity"/>
    <property type="evidence" value="ECO:0007669"/>
    <property type="project" value="UniProtKB-EC"/>
</dbReference>
<dbReference type="InterPro" id="IPR045229">
    <property type="entry name" value="TPP_enz"/>
</dbReference>
<dbReference type="InterPro" id="IPR029061">
    <property type="entry name" value="THDP-binding"/>
</dbReference>
<dbReference type="UniPathway" id="UPA00047">
    <property type="reaction ID" value="UER00055"/>
</dbReference>
<dbReference type="Pfam" id="PF02776">
    <property type="entry name" value="TPP_enzyme_N"/>
    <property type="match status" value="1"/>
</dbReference>
<dbReference type="Pfam" id="PF02775">
    <property type="entry name" value="TPP_enzyme_C"/>
    <property type="match status" value="1"/>
</dbReference>
<dbReference type="InterPro" id="IPR012001">
    <property type="entry name" value="Thiamin_PyroP_enz_TPP-bd_dom"/>
</dbReference>
<dbReference type="Pfam" id="PF00205">
    <property type="entry name" value="TPP_enzyme_M"/>
    <property type="match status" value="1"/>
</dbReference>
<keyword evidence="8 11" id="KW-0460">Magnesium</keyword>
<feature type="domain" description="Thiamine pyrophosphate enzyme TPP-binding" evidence="13">
    <location>
        <begin position="406"/>
        <end position="553"/>
    </location>
</feature>
<dbReference type="FunFam" id="3.40.50.1220:FF:000008">
    <property type="entry name" value="Acetolactate synthase"/>
    <property type="match status" value="1"/>
</dbReference>
<name>A0A2N3HGD7_9FLAO</name>
<dbReference type="CDD" id="cd07035">
    <property type="entry name" value="TPP_PYR_POX_like"/>
    <property type="match status" value="1"/>
</dbReference>
<evidence type="ECO:0000256" key="10">
    <source>
        <dbReference type="ARBA" id="ARBA00023304"/>
    </source>
</evidence>
<comment type="caution">
    <text evidence="15">The sequence shown here is derived from an EMBL/GenBank/DDBJ whole genome shotgun (WGS) entry which is preliminary data.</text>
</comment>
<sequence>MKTQTANKTQNVTEKTERITGSEAIIRCLIAEGVDILYGYPGGAIMPVYDELYKFKDQISHILTRHEQGAAHAAQGYARISGRVGVAMATSGPGATNLVTGIADAQIDSTPLVCITGQVASHLLGSDAFQETDIVGISTPVTKWNCQVTEASQIPEALAKAFYLAKSGRPGPVLVDITKDAQFGELDFKYEKCKGVRSYIPVPPTDLETVAKAAELINNAKKPLIVWGQGIILSQAEEQLKAVIEKAGIPSAWTILGASAIPTSHPLNIGMVGMHGNYAPNVLTNECDVLIAIGMRFDDRVTGNLNTYAKQAKVIHFEIDPAEVDKNVKTDVAVLGDAKSSLTALLPLLNNNTHNEWHQKFKDLYAIEFEKIIKDDITPTKEGLTMGEVLRQININTKGNAAIVSDVGQHQMIACRYSEFNITKSNITSGGLGTMGFALPAAIGAKMAAPDREVVAIIGDGGYQMTIQELGTIFQNKVPVKIVVLNNEFLGMVRQWQQLFFDKRYASTEMTNPDFVTIAKGYYIEGKRVTKRDELATAVKEMIASKDAYFLEVCVEKEDNVFPMIPSGASVSDIRLS</sequence>
<dbReference type="RefSeq" id="WP_106660912.1">
    <property type="nucleotide sequence ID" value="NZ_PJEO01000054.1"/>
</dbReference>
<dbReference type="Gene3D" id="3.40.50.1220">
    <property type="entry name" value="TPP-binding domain"/>
    <property type="match status" value="1"/>
</dbReference>
<evidence type="ECO:0000313" key="16">
    <source>
        <dbReference type="Proteomes" id="UP000233435"/>
    </source>
</evidence>
<dbReference type="PROSITE" id="PS00187">
    <property type="entry name" value="TPP_ENZYMES"/>
    <property type="match status" value="1"/>
</dbReference>
<dbReference type="GO" id="GO:0030976">
    <property type="term" value="F:thiamine pyrophosphate binding"/>
    <property type="evidence" value="ECO:0007669"/>
    <property type="project" value="UniProtKB-UniRule"/>
</dbReference>
<evidence type="ECO:0000256" key="1">
    <source>
        <dbReference type="ARBA" id="ARBA00004974"/>
    </source>
</evidence>
<evidence type="ECO:0000256" key="2">
    <source>
        <dbReference type="ARBA" id="ARBA00005025"/>
    </source>
</evidence>
<dbReference type="GO" id="GO:0000287">
    <property type="term" value="F:magnesium ion binding"/>
    <property type="evidence" value="ECO:0007669"/>
    <property type="project" value="UniProtKB-UniRule"/>
</dbReference>
<dbReference type="InterPro" id="IPR029035">
    <property type="entry name" value="DHS-like_NAD/FAD-binding_dom"/>
</dbReference>
<dbReference type="UniPathway" id="UPA00049">
    <property type="reaction ID" value="UER00059"/>
</dbReference>
<dbReference type="InterPro" id="IPR012846">
    <property type="entry name" value="Acetolactate_synth_lsu"/>
</dbReference>
<dbReference type="OrthoDB" id="4494979at2"/>
<evidence type="ECO:0000256" key="9">
    <source>
        <dbReference type="ARBA" id="ARBA00023052"/>
    </source>
</evidence>
<comment type="similarity">
    <text evidence="3 11">Belongs to the TPP enzyme family.</text>
</comment>
<gene>
    <name evidence="15" type="primary">ilvB</name>
    <name evidence="15" type="ORF">CSW08_16180</name>
</gene>
<dbReference type="SUPFAM" id="SSF52518">
    <property type="entry name" value="Thiamin diphosphate-binding fold (THDP-binding)"/>
    <property type="match status" value="2"/>
</dbReference>
<dbReference type="GO" id="GO:0009099">
    <property type="term" value="P:L-valine biosynthetic process"/>
    <property type="evidence" value="ECO:0007669"/>
    <property type="project" value="UniProtKB-UniPathway"/>
</dbReference>
<protein>
    <recommendedName>
        <fullName evidence="4 11">Acetolactate synthase</fullName>
        <ecNumber evidence="4 11">2.2.1.6</ecNumber>
    </recommendedName>
</protein>
<evidence type="ECO:0000256" key="11">
    <source>
        <dbReference type="RuleBase" id="RU003591"/>
    </source>
</evidence>
<dbReference type="SUPFAM" id="SSF52467">
    <property type="entry name" value="DHS-like NAD/FAD-binding domain"/>
    <property type="match status" value="1"/>
</dbReference>
<evidence type="ECO:0000256" key="7">
    <source>
        <dbReference type="ARBA" id="ARBA00022723"/>
    </source>
</evidence>
<keyword evidence="16" id="KW-1185">Reference proteome</keyword>
<comment type="pathway">
    <text evidence="2 11">Amino-acid biosynthesis; L-valine biosynthesis; L-valine from pyruvate: step 1/4.</text>
</comment>
<organism evidence="15 16">
    <name type="scientific">Confluentibacter flavum</name>
    <dbReference type="NCBI Taxonomy" id="1909700"/>
    <lineage>
        <taxon>Bacteria</taxon>
        <taxon>Pseudomonadati</taxon>
        <taxon>Bacteroidota</taxon>
        <taxon>Flavobacteriia</taxon>
        <taxon>Flavobacteriales</taxon>
        <taxon>Flavobacteriaceae</taxon>
        <taxon>Confluentibacter</taxon>
    </lineage>
</organism>
<dbReference type="GO" id="GO:0009097">
    <property type="term" value="P:isoleucine biosynthetic process"/>
    <property type="evidence" value="ECO:0007669"/>
    <property type="project" value="UniProtKB-UniPathway"/>
</dbReference>
<feature type="domain" description="Thiamine pyrophosphate enzyme N-terminal TPP-binding" evidence="14">
    <location>
        <begin position="20"/>
        <end position="135"/>
    </location>
</feature>
<keyword evidence="9 11" id="KW-0786">Thiamine pyrophosphate</keyword>
<dbReference type="GO" id="GO:0005948">
    <property type="term" value="C:acetolactate synthase complex"/>
    <property type="evidence" value="ECO:0007669"/>
    <property type="project" value="TreeGrafter"/>
</dbReference>
<dbReference type="EMBL" id="PJEO01000054">
    <property type="protein sequence ID" value="PKQ43952.1"/>
    <property type="molecule type" value="Genomic_DNA"/>
</dbReference>
<evidence type="ECO:0000259" key="13">
    <source>
        <dbReference type="Pfam" id="PF02775"/>
    </source>
</evidence>
<comment type="catalytic activity">
    <reaction evidence="11">
        <text>2 pyruvate + H(+) = (2S)-2-acetolactate + CO2</text>
        <dbReference type="Rhea" id="RHEA:25249"/>
        <dbReference type="ChEBI" id="CHEBI:15361"/>
        <dbReference type="ChEBI" id="CHEBI:15378"/>
        <dbReference type="ChEBI" id="CHEBI:16526"/>
        <dbReference type="ChEBI" id="CHEBI:58476"/>
        <dbReference type="EC" id="2.2.1.6"/>
    </reaction>
</comment>
<dbReference type="PANTHER" id="PTHR18968:SF13">
    <property type="entry name" value="ACETOLACTATE SYNTHASE CATALYTIC SUBUNIT, MITOCHONDRIAL"/>
    <property type="match status" value="1"/>
</dbReference>
<comment type="cofactor">
    <cofactor evidence="11">
        <name>Mg(2+)</name>
        <dbReference type="ChEBI" id="CHEBI:18420"/>
    </cofactor>
    <text evidence="11">Binds 1 Mg(2+) ion per subunit.</text>
</comment>
<keyword evidence="7 11" id="KW-0479">Metal-binding</keyword>
<evidence type="ECO:0000256" key="6">
    <source>
        <dbReference type="ARBA" id="ARBA00022679"/>
    </source>
</evidence>
<evidence type="ECO:0000256" key="5">
    <source>
        <dbReference type="ARBA" id="ARBA00022605"/>
    </source>
</evidence>
<dbReference type="InterPro" id="IPR039368">
    <property type="entry name" value="AHAS_TPP"/>
</dbReference>